<sequence>MHASFLLSIVAALAPLAALGAPVTANETAALSSLEARAIYKPCQSANVCGKMALVANSHHICNKGFCDWGCNSGYKRYYNKCVRTESSDSSSCENTDNTAHTANTDNTVNLAASSSSSSGAVAAAGVSKFLGTNTGAIASWFHTNSAQDSTNGHSWCYFPYNDNTPGFAISLNTMMSDAGWDATKAREMYCGLEAVVTTPSGKSLTLYVTDAFDDTWVRTPTSIDVVFNAFGRLLGYTTEDKNTVIQNVSWRFTGNRNNRYKYNGVGN</sequence>
<gene>
    <name evidence="2" type="ORF">Rhopal_000740-T1</name>
</gene>
<comment type="caution">
    <text evidence="2">The sequence shown here is derived from an EMBL/GenBank/DDBJ whole genome shotgun (WGS) entry which is preliminary data.</text>
</comment>
<feature type="chain" id="PRO_5043887560" evidence="1">
    <location>
        <begin position="21"/>
        <end position="268"/>
    </location>
</feature>
<keyword evidence="1" id="KW-0732">Signal</keyword>
<protein>
    <submittedName>
        <fullName evidence="2">Uncharacterized protein</fullName>
    </submittedName>
</protein>
<organism evidence="2 3">
    <name type="scientific">Rhodotorula paludigena</name>
    <dbReference type="NCBI Taxonomy" id="86838"/>
    <lineage>
        <taxon>Eukaryota</taxon>
        <taxon>Fungi</taxon>
        <taxon>Dikarya</taxon>
        <taxon>Basidiomycota</taxon>
        <taxon>Pucciniomycotina</taxon>
        <taxon>Microbotryomycetes</taxon>
        <taxon>Sporidiobolales</taxon>
        <taxon>Sporidiobolaceae</taxon>
        <taxon>Rhodotorula</taxon>
    </lineage>
</organism>
<accession>A0AAV5G5V4</accession>
<reference evidence="2 3" key="1">
    <citation type="submission" date="2021-12" db="EMBL/GenBank/DDBJ databases">
        <title>High titer production of polyol ester of fatty acids by Rhodotorula paludigena BS15 towards product separation-free biomass refinery.</title>
        <authorList>
            <person name="Mano J."/>
            <person name="Ono H."/>
            <person name="Tanaka T."/>
            <person name="Naito K."/>
            <person name="Sushida H."/>
            <person name="Ike M."/>
            <person name="Tokuyasu K."/>
            <person name="Kitaoka M."/>
        </authorList>
    </citation>
    <scope>NUCLEOTIDE SEQUENCE [LARGE SCALE GENOMIC DNA]</scope>
    <source>
        <strain evidence="2 3">BS15</strain>
    </source>
</reference>
<proteinExistence type="predicted"/>
<dbReference type="Proteomes" id="UP001342314">
    <property type="component" value="Unassembled WGS sequence"/>
</dbReference>
<dbReference type="AlphaFoldDB" id="A0AAV5G5V4"/>
<dbReference type="EMBL" id="BQKY01000002">
    <property type="protein sequence ID" value="GJN87785.1"/>
    <property type="molecule type" value="Genomic_DNA"/>
</dbReference>
<feature type="signal peptide" evidence="1">
    <location>
        <begin position="1"/>
        <end position="20"/>
    </location>
</feature>
<evidence type="ECO:0000313" key="3">
    <source>
        <dbReference type="Proteomes" id="UP001342314"/>
    </source>
</evidence>
<name>A0AAV5G5V4_9BASI</name>
<keyword evidence="3" id="KW-1185">Reference proteome</keyword>
<evidence type="ECO:0000256" key="1">
    <source>
        <dbReference type="SAM" id="SignalP"/>
    </source>
</evidence>
<evidence type="ECO:0000313" key="2">
    <source>
        <dbReference type="EMBL" id="GJN87785.1"/>
    </source>
</evidence>